<dbReference type="AlphaFoldDB" id="A0A290WR37"/>
<dbReference type="KEGG" id="jsv:CNX70_03460"/>
<dbReference type="EMBL" id="CP023422">
    <property type="protein sequence ID" value="ATD59352.1"/>
    <property type="molecule type" value="Genomic_DNA"/>
</dbReference>
<sequence>MKNISIRSFLGIGLLGVDMADDAVRVVELRRRRGKLSCRHSGSAALAAGVMLEGHVEDPQGLASAVRLACRNSGSACTRVALAMPATALITHAIRLPAGLPEEQLEILVELEAAQYMPFALEDASLDFYQLGPAPPFAGQTQQEIEVLLVAARRASVQRRLDAATAAGLTPVVMDSEALALQAALAQGGWQALPDGGLSYQLAWGLALHRYAR</sequence>
<dbReference type="SUPFAM" id="SSF53067">
    <property type="entry name" value="Actin-like ATPase domain"/>
    <property type="match status" value="1"/>
</dbReference>
<dbReference type="InterPro" id="IPR005883">
    <property type="entry name" value="PilM"/>
</dbReference>
<dbReference type="Pfam" id="PF11104">
    <property type="entry name" value="PilM_2"/>
    <property type="match status" value="1"/>
</dbReference>
<reference evidence="1 2" key="1">
    <citation type="submission" date="2017-09" db="EMBL/GenBank/DDBJ databases">
        <title>Complete genome sequence of Janthinobacterium svalbardensis PAMC 27463.</title>
        <authorList>
            <person name="Cho Y.-J."/>
            <person name="Cho A."/>
            <person name="Kim O.-S."/>
            <person name="Lee J.-I."/>
        </authorList>
    </citation>
    <scope>NUCLEOTIDE SEQUENCE [LARGE SCALE GENOMIC DNA]</scope>
    <source>
        <strain evidence="1 2">PAMC 27463</strain>
    </source>
</reference>
<protein>
    <recommendedName>
        <fullName evidence="3">Pilus assembly protein PilM</fullName>
    </recommendedName>
</protein>
<dbReference type="InterPro" id="IPR043129">
    <property type="entry name" value="ATPase_NBD"/>
</dbReference>
<dbReference type="PANTHER" id="PTHR32432">
    <property type="entry name" value="CELL DIVISION PROTEIN FTSA-RELATED"/>
    <property type="match status" value="1"/>
</dbReference>
<dbReference type="RefSeq" id="WP_096233456.1">
    <property type="nucleotide sequence ID" value="NZ_CP023422.1"/>
</dbReference>
<proteinExistence type="predicted"/>
<name>A0A290WR37_9BURK</name>
<dbReference type="Proteomes" id="UP000218437">
    <property type="component" value="Chromosome"/>
</dbReference>
<accession>A0A290WR37</accession>
<dbReference type="PANTHER" id="PTHR32432:SF3">
    <property type="entry name" value="ETHANOLAMINE UTILIZATION PROTEIN EUTJ"/>
    <property type="match status" value="1"/>
</dbReference>
<evidence type="ECO:0000313" key="1">
    <source>
        <dbReference type="EMBL" id="ATD59352.1"/>
    </source>
</evidence>
<gene>
    <name evidence="1" type="ORF">CNX70_03460</name>
</gene>
<keyword evidence="2" id="KW-1185">Reference proteome</keyword>
<evidence type="ECO:0000313" key="2">
    <source>
        <dbReference type="Proteomes" id="UP000218437"/>
    </source>
</evidence>
<dbReference type="InterPro" id="IPR050696">
    <property type="entry name" value="FtsA/MreB"/>
</dbReference>
<dbReference type="Gene3D" id="3.30.420.40">
    <property type="match status" value="1"/>
</dbReference>
<evidence type="ECO:0008006" key="3">
    <source>
        <dbReference type="Google" id="ProtNLM"/>
    </source>
</evidence>
<organism evidence="1 2">
    <name type="scientific">Janthinobacterium svalbardensis</name>
    <dbReference type="NCBI Taxonomy" id="368607"/>
    <lineage>
        <taxon>Bacteria</taxon>
        <taxon>Pseudomonadati</taxon>
        <taxon>Pseudomonadota</taxon>
        <taxon>Betaproteobacteria</taxon>
        <taxon>Burkholderiales</taxon>
        <taxon>Oxalobacteraceae</taxon>
        <taxon>Janthinobacterium</taxon>
    </lineage>
</organism>